<evidence type="ECO:0000256" key="1">
    <source>
        <dbReference type="SAM" id="SignalP"/>
    </source>
</evidence>
<dbReference type="Proteomes" id="UP000184074">
    <property type="component" value="Unassembled WGS sequence"/>
</dbReference>
<gene>
    <name evidence="2" type="ORF">SAMN05444003_1474</name>
</gene>
<name>A0A1M5NKH9_9RHOB</name>
<feature type="chain" id="PRO_5012997014" description="Transmembrane protein" evidence="1">
    <location>
        <begin position="26"/>
        <end position="105"/>
    </location>
</feature>
<reference evidence="2 3" key="1">
    <citation type="submission" date="2016-11" db="EMBL/GenBank/DDBJ databases">
        <authorList>
            <person name="Jaros S."/>
            <person name="Januszkiewicz K."/>
            <person name="Wedrychowicz H."/>
        </authorList>
    </citation>
    <scope>NUCLEOTIDE SEQUENCE [LARGE SCALE GENOMIC DNA]</scope>
    <source>
        <strain evidence="2 3">DSM 28715</strain>
    </source>
</reference>
<dbReference type="AlphaFoldDB" id="A0A1M5NKH9"/>
<protein>
    <recommendedName>
        <fullName evidence="4">Transmembrane protein</fullName>
    </recommendedName>
</protein>
<dbReference type="EMBL" id="FQXB01000001">
    <property type="protein sequence ID" value="SHG90114.1"/>
    <property type="molecule type" value="Genomic_DNA"/>
</dbReference>
<accession>A0A1M5NKH9</accession>
<dbReference type="RefSeq" id="WP_072900154.1">
    <property type="nucleotide sequence ID" value="NZ_FQXB01000001.1"/>
</dbReference>
<dbReference type="STRING" id="1508389.SAMN05444003_1474"/>
<proteinExistence type="predicted"/>
<evidence type="ECO:0008006" key="4">
    <source>
        <dbReference type="Google" id="ProtNLM"/>
    </source>
</evidence>
<sequence length="105" mass="11188">MNHQKLILWSMAFFGMLLTAQLAPAQTRNCGPHQAVVERLAAGFGESRQVIALDAANNVLEVFASTETGTWTITLTQPGGPTCIVAAGDHYQHVAEPLPNTDEGA</sequence>
<evidence type="ECO:0000313" key="3">
    <source>
        <dbReference type="Proteomes" id="UP000184074"/>
    </source>
</evidence>
<keyword evidence="1" id="KW-0732">Signal</keyword>
<feature type="signal peptide" evidence="1">
    <location>
        <begin position="1"/>
        <end position="25"/>
    </location>
</feature>
<organism evidence="2 3">
    <name type="scientific">Cognatiyoonia sediminum</name>
    <dbReference type="NCBI Taxonomy" id="1508389"/>
    <lineage>
        <taxon>Bacteria</taxon>
        <taxon>Pseudomonadati</taxon>
        <taxon>Pseudomonadota</taxon>
        <taxon>Alphaproteobacteria</taxon>
        <taxon>Rhodobacterales</taxon>
        <taxon>Paracoccaceae</taxon>
        <taxon>Cognatiyoonia</taxon>
    </lineage>
</organism>
<keyword evidence="3" id="KW-1185">Reference proteome</keyword>
<evidence type="ECO:0000313" key="2">
    <source>
        <dbReference type="EMBL" id="SHG90114.1"/>
    </source>
</evidence>